<dbReference type="SUPFAM" id="SSF57701">
    <property type="entry name" value="Zn2/Cys6 DNA-binding domain"/>
    <property type="match status" value="1"/>
</dbReference>
<feature type="region of interest" description="Disordered" evidence="5">
    <location>
        <begin position="275"/>
        <end position="296"/>
    </location>
</feature>
<evidence type="ECO:0000256" key="5">
    <source>
        <dbReference type="SAM" id="MobiDB-lite"/>
    </source>
</evidence>
<feature type="compositionally biased region" description="Polar residues" evidence="5">
    <location>
        <begin position="364"/>
        <end position="374"/>
    </location>
</feature>
<dbReference type="Proteomes" id="UP001172159">
    <property type="component" value="Unassembled WGS sequence"/>
</dbReference>
<dbReference type="GO" id="GO:0000981">
    <property type="term" value="F:DNA-binding transcription factor activity, RNA polymerase II-specific"/>
    <property type="evidence" value="ECO:0007669"/>
    <property type="project" value="InterPro"/>
</dbReference>
<accession>A0AA40BSI5</accession>
<name>A0AA40BSI5_9PEZI</name>
<evidence type="ECO:0000256" key="2">
    <source>
        <dbReference type="ARBA" id="ARBA00023125"/>
    </source>
</evidence>
<keyword evidence="2" id="KW-0238">DNA-binding</keyword>
<reference evidence="7" key="1">
    <citation type="submission" date="2023-06" db="EMBL/GenBank/DDBJ databases">
        <title>Genome-scale phylogeny and comparative genomics of the fungal order Sordariales.</title>
        <authorList>
            <consortium name="Lawrence Berkeley National Laboratory"/>
            <person name="Hensen N."/>
            <person name="Bonometti L."/>
            <person name="Westerberg I."/>
            <person name="Brannstrom I.O."/>
            <person name="Guillou S."/>
            <person name="Cros-Aarteil S."/>
            <person name="Calhoun S."/>
            <person name="Haridas S."/>
            <person name="Kuo A."/>
            <person name="Mondo S."/>
            <person name="Pangilinan J."/>
            <person name="Riley R."/>
            <person name="Labutti K."/>
            <person name="Andreopoulos B."/>
            <person name="Lipzen A."/>
            <person name="Chen C."/>
            <person name="Yanf M."/>
            <person name="Daum C."/>
            <person name="Ng V."/>
            <person name="Clum A."/>
            <person name="Steindorff A."/>
            <person name="Ohm R."/>
            <person name="Martin F."/>
            <person name="Silar P."/>
            <person name="Natvig D."/>
            <person name="Lalanne C."/>
            <person name="Gautier V."/>
            <person name="Ament-Velasquez S.L."/>
            <person name="Kruys A."/>
            <person name="Hutchinson M.I."/>
            <person name="Powell A.J."/>
            <person name="Barry K."/>
            <person name="Miller A.N."/>
            <person name="Grigoriev I.V."/>
            <person name="Debuchy R."/>
            <person name="Gladieux P."/>
            <person name="Thoren M.H."/>
            <person name="Johannesson H."/>
        </authorList>
    </citation>
    <scope>NUCLEOTIDE SEQUENCE</scope>
    <source>
        <strain evidence="7">CBS 540.89</strain>
    </source>
</reference>
<evidence type="ECO:0000313" key="8">
    <source>
        <dbReference type="Proteomes" id="UP001172159"/>
    </source>
</evidence>
<keyword evidence="4" id="KW-0539">Nucleus</keyword>
<evidence type="ECO:0000313" key="7">
    <source>
        <dbReference type="EMBL" id="KAK0739529.1"/>
    </source>
</evidence>
<feature type="compositionally biased region" description="Polar residues" evidence="5">
    <location>
        <begin position="96"/>
        <end position="107"/>
    </location>
</feature>
<keyword evidence="8" id="KW-1185">Reference proteome</keyword>
<feature type="compositionally biased region" description="Low complexity" evidence="5">
    <location>
        <begin position="108"/>
        <end position="121"/>
    </location>
</feature>
<dbReference type="CDD" id="cd00067">
    <property type="entry name" value="GAL4"/>
    <property type="match status" value="1"/>
</dbReference>
<feature type="region of interest" description="Disordered" evidence="5">
    <location>
        <begin position="93"/>
        <end position="127"/>
    </location>
</feature>
<dbReference type="EMBL" id="JAUKTV010000004">
    <property type="protein sequence ID" value="KAK0739529.1"/>
    <property type="molecule type" value="Genomic_DNA"/>
</dbReference>
<keyword evidence="3" id="KW-0804">Transcription</keyword>
<dbReference type="GO" id="GO:0008270">
    <property type="term" value="F:zinc ion binding"/>
    <property type="evidence" value="ECO:0007669"/>
    <property type="project" value="InterPro"/>
</dbReference>
<evidence type="ECO:0000256" key="1">
    <source>
        <dbReference type="ARBA" id="ARBA00023015"/>
    </source>
</evidence>
<evidence type="ECO:0000256" key="3">
    <source>
        <dbReference type="ARBA" id="ARBA00023163"/>
    </source>
</evidence>
<dbReference type="Gene3D" id="4.10.240.10">
    <property type="entry name" value="Zn(2)-C6 fungal-type DNA-binding domain"/>
    <property type="match status" value="1"/>
</dbReference>
<dbReference type="AlphaFoldDB" id="A0AA40BSI5"/>
<dbReference type="FunFam" id="4.10.240.10:FF:000010">
    <property type="entry name" value="Fungal transcriptional regulatory protein"/>
    <property type="match status" value="1"/>
</dbReference>
<dbReference type="InterPro" id="IPR021858">
    <property type="entry name" value="Fun_TF"/>
</dbReference>
<feature type="region of interest" description="Disordered" evidence="5">
    <location>
        <begin position="322"/>
        <end position="374"/>
    </location>
</feature>
<dbReference type="PROSITE" id="PS50048">
    <property type="entry name" value="ZN2_CY6_FUNGAL_2"/>
    <property type="match status" value="1"/>
</dbReference>
<comment type="caution">
    <text evidence="7">The sequence shown here is derived from an EMBL/GenBank/DDBJ whole genome shotgun (WGS) entry which is preliminary data.</text>
</comment>
<dbReference type="PANTHER" id="PTHR31069">
    <property type="entry name" value="OLEATE-ACTIVATED TRANSCRIPTION FACTOR 1-RELATED"/>
    <property type="match status" value="1"/>
</dbReference>
<dbReference type="Pfam" id="PF11951">
    <property type="entry name" value="Fungal_trans_2"/>
    <property type="match status" value="2"/>
</dbReference>
<protein>
    <submittedName>
        <fullName evidence="7">Fungal-specific transcription factor domain-containing protein</fullName>
    </submittedName>
</protein>
<dbReference type="PANTHER" id="PTHR31069:SF28">
    <property type="entry name" value="ZN(II)2CYS6 TRANSCRIPTION FACTOR (EUROFUNG)"/>
    <property type="match status" value="1"/>
</dbReference>
<feature type="domain" description="Zn(2)-C6 fungal-type" evidence="6">
    <location>
        <begin position="34"/>
        <end position="63"/>
    </location>
</feature>
<feature type="region of interest" description="Disordered" evidence="5">
    <location>
        <begin position="627"/>
        <end position="646"/>
    </location>
</feature>
<sequence>MTAPINTPSTGAAKDAASARKRRRRAPAGGAADDCFTCAKRNVKCDRRRPYCSQCLEIGNECSGYKTQLTWGVGVASRGKLRGLSLPIAKAPPVNQGKTSLSSIKSPTTTARARTTSVTSTGQWPPEQDERVVRGDMEMGHGRSPSVTVPPFHHPYDMSHMSPTESAPPGWTHIPFSSSMPPTDGPRFPPPRGLHINVSTPGDMMMHREMIHTPLETMSEVDYMSPIAHSFPRDDVPQYIHSPIVYEGFPTHGPPVPQSPPGSIMIEQPRAPASCPSLVYGPSEPTSSLQSHMSHVETLEAQLSRKLPHEYDVLDAKVPGTPDLDTYSSSAQSHHGPFWASSNADEESVSRSVNERGQAPWANSYPSQSPSPALQMNPDLATKMPFFIDYYEKSMCPSMVFIDGPNNPFREHILALANNSRSLQHAICALAACNLRMKRKLSLGYHSFDISEKRIDGSPVESPSDGQGDQALTEEYQHRNLAVRLLDEQLNDAEKSTQDSVLATILLLCHYRMAESGVAKFHTQFAGVKKILGMRRMSPYPPSRDSAWMEALFTYFDAISASVNDREAQLNTSFYGVLPDAQLLPPGAENLVGCDRELFRSIIKLGRLNLLSQQRPVQNLLASSPLPRVNENSRSASPLGAPFKSSPLLAGPDHHHSLFGGLPHPINSSVRFDGNGFGSTLDDNDHLGATSMHSPSAYDDHRSAFWREWKEARIALQTWEFDANRVRASLTGPPLPLPSLSSSPTSPGVGMGVGTGINGTTPPPTATQIRDLNSLSEAFRYAALLYTERLASPHSPSTHNNFRNLVSQVVYYATSLEAGSSAEKFLLWPLFVAGSECVNELQQNIVRSKCREIMNRSGYMNNLAALEVLERLWAGEVKDEYNRMSISGLSGGGGRPGTAGQQQRGGPFNWIKCIGGSQEVEWIMF</sequence>
<evidence type="ECO:0000259" key="6">
    <source>
        <dbReference type="PROSITE" id="PS50048"/>
    </source>
</evidence>
<feature type="region of interest" description="Disordered" evidence="5">
    <location>
        <begin position="1"/>
        <end position="31"/>
    </location>
</feature>
<gene>
    <name evidence="7" type="ORF">B0T21DRAFT_143767</name>
</gene>
<dbReference type="InterPro" id="IPR050675">
    <property type="entry name" value="OAF3"/>
</dbReference>
<dbReference type="InterPro" id="IPR001138">
    <property type="entry name" value="Zn2Cys6_DnaBD"/>
</dbReference>
<keyword evidence="1" id="KW-0805">Transcription regulation</keyword>
<dbReference type="GO" id="GO:0003677">
    <property type="term" value="F:DNA binding"/>
    <property type="evidence" value="ECO:0007669"/>
    <property type="project" value="UniProtKB-KW"/>
</dbReference>
<dbReference type="Pfam" id="PF00172">
    <property type="entry name" value="Zn_clus"/>
    <property type="match status" value="1"/>
</dbReference>
<proteinExistence type="predicted"/>
<evidence type="ECO:0000256" key="4">
    <source>
        <dbReference type="ARBA" id="ARBA00023242"/>
    </source>
</evidence>
<organism evidence="7 8">
    <name type="scientific">Apiosordaria backusii</name>
    <dbReference type="NCBI Taxonomy" id="314023"/>
    <lineage>
        <taxon>Eukaryota</taxon>
        <taxon>Fungi</taxon>
        <taxon>Dikarya</taxon>
        <taxon>Ascomycota</taxon>
        <taxon>Pezizomycotina</taxon>
        <taxon>Sordariomycetes</taxon>
        <taxon>Sordariomycetidae</taxon>
        <taxon>Sordariales</taxon>
        <taxon>Lasiosphaeriaceae</taxon>
        <taxon>Apiosordaria</taxon>
    </lineage>
</organism>
<feature type="compositionally biased region" description="Polar residues" evidence="5">
    <location>
        <begin position="284"/>
        <end position="293"/>
    </location>
</feature>
<dbReference type="InterPro" id="IPR036864">
    <property type="entry name" value="Zn2-C6_fun-type_DNA-bd_sf"/>
</dbReference>
<feature type="compositionally biased region" description="Polar residues" evidence="5">
    <location>
        <begin position="1"/>
        <end position="10"/>
    </location>
</feature>